<evidence type="ECO:0000313" key="2">
    <source>
        <dbReference type="EMBL" id="QLO81939.1"/>
    </source>
</evidence>
<feature type="transmembrane region" description="Helical" evidence="1">
    <location>
        <begin position="48"/>
        <end position="72"/>
    </location>
</feature>
<keyword evidence="1" id="KW-1133">Transmembrane helix</keyword>
<evidence type="ECO:0000256" key="1">
    <source>
        <dbReference type="SAM" id="Phobius"/>
    </source>
</evidence>
<dbReference type="AlphaFoldDB" id="A0A7D6JA01"/>
<geneLocation type="mitochondrion" evidence="2"/>
<keyword evidence="1" id="KW-0472">Membrane</keyword>
<reference evidence="2" key="1">
    <citation type="submission" date="2020-06" db="EMBL/GenBank/DDBJ databases">
        <title>the complete mitochondrial genome of Leptopilina syphax.</title>
        <authorList>
            <person name="Zhang Q."/>
            <person name="Zhang X."/>
        </authorList>
    </citation>
    <scope>NUCLEOTIDE SEQUENCE</scope>
</reference>
<protein>
    <submittedName>
        <fullName evidence="2">NADH dehydrogenase subunit 4L</fullName>
    </submittedName>
</protein>
<accession>A0A7D6JA01</accession>
<organism evidence="2">
    <name type="scientific">Leptopilina syphax</name>
    <dbReference type="NCBI Taxonomy" id="2755057"/>
    <lineage>
        <taxon>Eukaryota</taxon>
        <taxon>Metazoa</taxon>
        <taxon>Ecdysozoa</taxon>
        <taxon>Arthropoda</taxon>
        <taxon>Hexapoda</taxon>
        <taxon>Insecta</taxon>
        <taxon>Pterygota</taxon>
        <taxon>Neoptera</taxon>
        <taxon>Endopterygota</taxon>
        <taxon>Hymenoptera</taxon>
        <taxon>Apocrita</taxon>
        <taxon>Proctotrupomorpha</taxon>
        <taxon>Cynipoidea</taxon>
        <taxon>Figitidae</taxon>
        <taxon>Eucoilinae</taxon>
        <taxon>Leptopilina</taxon>
    </lineage>
</organism>
<dbReference type="Gene3D" id="1.10.287.3510">
    <property type="match status" value="1"/>
</dbReference>
<keyword evidence="2" id="KW-0496">Mitochondrion</keyword>
<keyword evidence="1" id="KW-0812">Transmembrane</keyword>
<dbReference type="EMBL" id="MT649407">
    <property type="protein sequence ID" value="QLO81939.1"/>
    <property type="molecule type" value="Genomic_DNA"/>
</dbReference>
<proteinExistence type="predicted"/>
<sequence length="87" mass="10071">MLMAYLTSIFLITNFYPHLLLTLMSLEIMMISSILPMFYILLLINFEYFIMIIIPIIICEGILGLTILIMIIQFKGKGTLNSMNMMI</sequence>
<gene>
    <name evidence="2" type="primary">ND4L</name>
</gene>
<feature type="transmembrane region" description="Helical" evidence="1">
    <location>
        <begin position="20"/>
        <end position="42"/>
    </location>
</feature>
<name>A0A7D6JA01_9HYME</name>